<proteinExistence type="predicted"/>
<gene>
    <name evidence="1" type="primary">RvY_01821-1</name>
    <name evidence="1" type="synonym">RvY_01821.1</name>
    <name evidence="1" type="ORF">RvY_01821</name>
</gene>
<dbReference type="AlphaFoldDB" id="A0A1D1UHR8"/>
<protein>
    <submittedName>
        <fullName evidence="1">Uncharacterized protein</fullName>
    </submittedName>
</protein>
<evidence type="ECO:0000313" key="1">
    <source>
        <dbReference type="EMBL" id="GAU89249.1"/>
    </source>
</evidence>
<comment type="caution">
    <text evidence="1">The sequence shown here is derived from an EMBL/GenBank/DDBJ whole genome shotgun (WGS) entry which is preliminary data.</text>
</comment>
<accession>A0A1D1UHR8</accession>
<evidence type="ECO:0000313" key="2">
    <source>
        <dbReference type="Proteomes" id="UP000186922"/>
    </source>
</evidence>
<keyword evidence="2" id="KW-1185">Reference proteome</keyword>
<dbReference type="Proteomes" id="UP000186922">
    <property type="component" value="Unassembled WGS sequence"/>
</dbReference>
<reference evidence="1 2" key="1">
    <citation type="journal article" date="2016" name="Nat. Commun.">
        <title>Extremotolerant tardigrade genome and improved radiotolerance of human cultured cells by tardigrade-unique protein.</title>
        <authorList>
            <person name="Hashimoto T."/>
            <person name="Horikawa D.D."/>
            <person name="Saito Y."/>
            <person name="Kuwahara H."/>
            <person name="Kozuka-Hata H."/>
            <person name="Shin-I T."/>
            <person name="Minakuchi Y."/>
            <person name="Ohishi K."/>
            <person name="Motoyama A."/>
            <person name="Aizu T."/>
            <person name="Enomoto A."/>
            <person name="Kondo K."/>
            <person name="Tanaka S."/>
            <person name="Hara Y."/>
            <person name="Koshikawa S."/>
            <person name="Sagara H."/>
            <person name="Miura T."/>
            <person name="Yokobori S."/>
            <person name="Miyagawa K."/>
            <person name="Suzuki Y."/>
            <person name="Kubo T."/>
            <person name="Oyama M."/>
            <person name="Kohara Y."/>
            <person name="Fujiyama A."/>
            <person name="Arakawa K."/>
            <person name="Katayama T."/>
            <person name="Toyoda A."/>
            <person name="Kunieda T."/>
        </authorList>
    </citation>
    <scope>NUCLEOTIDE SEQUENCE [LARGE SCALE GENOMIC DNA]</scope>
    <source>
        <strain evidence="1 2">YOKOZUNA-1</strain>
    </source>
</reference>
<organism evidence="1 2">
    <name type="scientific">Ramazzottius varieornatus</name>
    <name type="common">Water bear</name>
    <name type="synonym">Tardigrade</name>
    <dbReference type="NCBI Taxonomy" id="947166"/>
    <lineage>
        <taxon>Eukaryota</taxon>
        <taxon>Metazoa</taxon>
        <taxon>Ecdysozoa</taxon>
        <taxon>Tardigrada</taxon>
        <taxon>Eutardigrada</taxon>
        <taxon>Parachela</taxon>
        <taxon>Hypsibioidea</taxon>
        <taxon>Ramazzottiidae</taxon>
        <taxon>Ramazzottius</taxon>
    </lineage>
</organism>
<dbReference type="EMBL" id="BDGG01000001">
    <property type="protein sequence ID" value="GAU89249.1"/>
    <property type="molecule type" value="Genomic_DNA"/>
</dbReference>
<sequence length="148" mass="17312">MVGRRDAAYRRWKMSSPDQQQFHHDNFRQLRQFLRRATSKAKSLWFANNRHNPIWQNINRISNRDVRVAAPINIDINTLNKHFVEMGQYGTTHDEMSPPSARSYTTNSPHLYTFEPVIPSAVFILLHKMSGGKKTSGPWGIPHRLLRF</sequence>
<name>A0A1D1UHR8_RAMVA</name>